<organism evidence="2 3">
    <name type="scientific">Pelagomonas calceolata</name>
    <dbReference type="NCBI Taxonomy" id="35677"/>
    <lineage>
        <taxon>Eukaryota</taxon>
        <taxon>Sar</taxon>
        <taxon>Stramenopiles</taxon>
        <taxon>Ochrophyta</taxon>
        <taxon>Pelagophyceae</taxon>
        <taxon>Pelagomonadales</taxon>
        <taxon>Pelagomonadaceae</taxon>
        <taxon>Pelagomonas</taxon>
    </lineage>
</organism>
<evidence type="ECO:0000313" key="2">
    <source>
        <dbReference type="EMBL" id="CAH0376097.1"/>
    </source>
</evidence>
<protein>
    <submittedName>
        <fullName evidence="2">Uncharacterized protein</fullName>
    </submittedName>
</protein>
<dbReference type="InterPro" id="IPR009072">
    <property type="entry name" value="Histone-fold"/>
</dbReference>
<comment type="caution">
    <text evidence="2">The sequence shown here is derived from an EMBL/GenBank/DDBJ whole genome shotgun (WGS) entry which is preliminary data.</text>
</comment>
<keyword evidence="3" id="KW-1185">Reference proteome</keyword>
<evidence type="ECO:0000256" key="1">
    <source>
        <dbReference type="SAM" id="MobiDB-lite"/>
    </source>
</evidence>
<reference evidence="2" key="1">
    <citation type="submission" date="2021-11" db="EMBL/GenBank/DDBJ databases">
        <authorList>
            <consortium name="Genoscope - CEA"/>
            <person name="William W."/>
        </authorList>
    </citation>
    <scope>NUCLEOTIDE SEQUENCE</scope>
</reference>
<proteinExistence type="predicted"/>
<dbReference type="Proteomes" id="UP000789595">
    <property type="component" value="Unassembled WGS sequence"/>
</dbReference>
<dbReference type="SUPFAM" id="SSF81383">
    <property type="entry name" value="F-box domain"/>
    <property type="match status" value="1"/>
</dbReference>
<evidence type="ECO:0000313" key="3">
    <source>
        <dbReference type="Proteomes" id="UP000789595"/>
    </source>
</evidence>
<feature type="region of interest" description="Disordered" evidence="1">
    <location>
        <begin position="409"/>
        <end position="443"/>
    </location>
</feature>
<dbReference type="GO" id="GO:0046982">
    <property type="term" value="F:protein heterodimerization activity"/>
    <property type="evidence" value="ECO:0007669"/>
    <property type="project" value="InterPro"/>
</dbReference>
<gene>
    <name evidence="2" type="ORF">PECAL_5P06520</name>
</gene>
<dbReference type="SUPFAM" id="SSF47113">
    <property type="entry name" value="Histone-fold"/>
    <property type="match status" value="1"/>
</dbReference>
<dbReference type="InterPro" id="IPR036047">
    <property type="entry name" value="F-box-like_dom_sf"/>
</dbReference>
<dbReference type="EMBL" id="CAKKNE010000005">
    <property type="protein sequence ID" value="CAH0376097.1"/>
    <property type="molecule type" value="Genomic_DNA"/>
</dbReference>
<dbReference type="AlphaFoldDB" id="A0A8J2SWW6"/>
<sequence length="443" mass="49333">MSRVDIQGPNQTILLPGASAHEYSPAEGPINDVDLVKNPLPAYDRLVRNNHVDEPPTQCLVDAATHGSSPVQSLPEHLMFAILDFVRDAHAFVKCESVCRAFCGLLQSPAGIGRKLWEARPILYAQSFALSPQSDVGNGGRRAVLELVVFESYEDGESQRILARDDSVVYKLVPPALWTRIVTDLHARCRPLSSHLPSLELSDVFVRALTDVVESWVQRLIKGALMCSAHRGSSTMTAADIELARALTQDKTMTPRQIGTYGVWEPDVRLARRSVTTLFPRGRRFSADALPELSVEAKDSIIRTLVRRNRGVAYNGRAYELLWVLILARICKLLTRVAELVHYRHAPQHLMTALGMYGNYSEPERAEAARAAAMLRERTYPATLKDLAHILKDDPYAQTYSWAEYWDTSDDSGDEHSIGRLSDTSDDDSSIRSSDILPDSDLD</sequence>
<name>A0A8J2SWW6_9STRA</name>
<accession>A0A8J2SWW6</accession>